<keyword evidence="2" id="KW-1185">Reference proteome</keyword>
<sequence>MRAMLHAAAAAGVYDLKMMAFKTMKTMVRAGESLLNVPRRRNLAVGSTTVTRYTHLSGYNGMATTAQNRADTELSSKDIAT</sequence>
<evidence type="ECO:0000313" key="1">
    <source>
        <dbReference type="EMBL" id="KIJ08986.1"/>
    </source>
</evidence>
<accession>A0A0C9TP59</accession>
<reference evidence="1 2" key="1">
    <citation type="submission" date="2014-06" db="EMBL/GenBank/DDBJ databases">
        <authorList>
            <consortium name="DOE Joint Genome Institute"/>
            <person name="Kuo A."/>
            <person name="Kohler A."/>
            <person name="Nagy L.G."/>
            <person name="Floudas D."/>
            <person name="Copeland A."/>
            <person name="Barry K.W."/>
            <person name="Cichocki N."/>
            <person name="Veneault-Fourrey C."/>
            <person name="LaButti K."/>
            <person name="Lindquist E.A."/>
            <person name="Lipzen A."/>
            <person name="Lundell T."/>
            <person name="Morin E."/>
            <person name="Murat C."/>
            <person name="Sun H."/>
            <person name="Tunlid A."/>
            <person name="Henrissat B."/>
            <person name="Grigoriev I.V."/>
            <person name="Hibbett D.S."/>
            <person name="Martin F."/>
            <person name="Nordberg H.P."/>
            <person name="Cantor M.N."/>
            <person name="Hua S.X."/>
        </authorList>
    </citation>
    <scope>NUCLEOTIDE SEQUENCE [LARGE SCALE GENOMIC DNA]</scope>
    <source>
        <strain evidence="1 2">ATCC 200175</strain>
    </source>
</reference>
<evidence type="ECO:0000313" key="2">
    <source>
        <dbReference type="Proteomes" id="UP000053647"/>
    </source>
</evidence>
<gene>
    <name evidence="1" type="ORF">PAXINDRAFT_17913</name>
</gene>
<reference evidence="2" key="2">
    <citation type="submission" date="2015-01" db="EMBL/GenBank/DDBJ databases">
        <title>Evolutionary Origins and Diversification of the Mycorrhizal Mutualists.</title>
        <authorList>
            <consortium name="DOE Joint Genome Institute"/>
            <consortium name="Mycorrhizal Genomics Consortium"/>
            <person name="Kohler A."/>
            <person name="Kuo A."/>
            <person name="Nagy L.G."/>
            <person name="Floudas D."/>
            <person name="Copeland A."/>
            <person name="Barry K.W."/>
            <person name="Cichocki N."/>
            <person name="Veneault-Fourrey C."/>
            <person name="LaButti K."/>
            <person name="Lindquist E.A."/>
            <person name="Lipzen A."/>
            <person name="Lundell T."/>
            <person name="Morin E."/>
            <person name="Murat C."/>
            <person name="Riley R."/>
            <person name="Ohm R."/>
            <person name="Sun H."/>
            <person name="Tunlid A."/>
            <person name="Henrissat B."/>
            <person name="Grigoriev I.V."/>
            <person name="Hibbett D.S."/>
            <person name="Martin F."/>
        </authorList>
    </citation>
    <scope>NUCLEOTIDE SEQUENCE [LARGE SCALE GENOMIC DNA]</scope>
    <source>
        <strain evidence="2">ATCC 200175</strain>
    </source>
</reference>
<protein>
    <submittedName>
        <fullName evidence="1">Uncharacterized protein</fullName>
    </submittedName>
</protein>
<dbReference type="AlphaFoldDB" id="A0A0C9TP59"/>
<dbReference type="HOGENOM" id="CLU_2574545_0_0_1"/>
<dbReference type="EMBL" id="KN819524">
    <property type="protein sequence ID" value="KIJ08986.1"/>
    <property type="molecule type" value="Genomic_DNA"/>
</dbReference>
<name>A0A0C9TP59_PAXIN</name>
<dbReference type="Proteomes" id="UP000053647">
    <property type="component" value="Unassembled WGS sequence"/>
</dbReference>
<organism evidence="1 2">
    <name type="scientific">Paxillus involutus ATCC 200175</name>
    <dbReference type="NCBI Taxonomy" id="664439"/>
    <lineage>
        <taxon>Eukaryota</taxon>
        <taxon>Fungi</taxon>
        <taxon>Dikarya</taxon>
        <taxon>Basidiomycota</taxon>
        <taxon>Agaricomycotina</taxon>
        <taxon>Agaricomycetes</taxon>
        <taxon>Agaricomycetidae</taxon>
        <taxon>Boletales</taxon>
        <taxon>Paxilineae</taxon>
        <taxon>Paxillaceae</taxon>
        <taxon>Paxillus</taxon>
    </lineage>
</organism>
<proteinExistence type="predicted"/>